<accession>A0A2T6ZK14</accession>
<dbReference type="Gene3D" id="1.10.3520.10">
    <property type="entry name" value="Glycolipid transfer protein"/>
    <property type="match status" value="1"/>
</dbReference>
<gene>
    <name evidence="3" type="ORF">B9Z19DRAFT_1053222</name>
</gene>
<comment type="caution">
    <text evidence="3">The sequence shown here is derived from an EMBL/GenBank/DDBJ whole genome shotgun (WGS) entry which is preliminary data.</text>
</comment>
<keyword evidence="4" id="KW-1185">Reference proteome</keyword>
<dbReference type="PANTHER" id="PTHR10219:SF25">
    <property type="entry name" value="PLECKSTRIN HOMOLOGY DOMAIN-CONTAINING FAMILY A MEMBER 8"/>
    <property type="match status" value="1"/>
</dbReference>
<dbReference type="GO" id="GO:1902387">
    <property type="term" value="F:ceramide 1-phosphate binding"/>
    <property type="evidence" value="ECO:0007669"/>
    <property type="project" value="TreeGrafter"/>
</dbReference>
<dbReference type="Proteomes" id="UP000244722">
    <property type="component" value="Unassembled WGS sequence"/>
</dbReference>
<dbReference type="Pfam" id="PF08718">
    <property type="entry name" value="GLTP"/>
    <property type="match status" value="1"/>
</dbReference>
<proteinExistence type="predicted"/>
<dbReference type="SUPFAM" id="SSF110004">
    <property type="entry name" value="Glycolipid transfer protein, GLTP"/>
    <property type="match status" value="1"/>
</dbReference>
<evidence type="ECO:0000259" key="2">
    <source>
        <dbReference type="Pfam" id="PF08718"/>
    </source>
</evidence>
<keyword evidence="1" id="KW-0813">Transport</keyword>
<dbReference type="GO" id="GO:1902388">
    <property type="term" value="F:ceramide 1-phosphate transfer activity"/>
    <property type="evidence" value="ECO:0007669"/>
    <property type="project" value="TreeGrafter"/>
</dbReference>
<dbReference type="AlphaFoldDB" id="A0A2T6ZK14"/>
<evidence type="ECO:0000313" key="4">
    <source>
        <dbReference type="Proteomes" id="UP000244722"/>
    </source>
</evidence>
<dbReference type="OrthoDB" id="205255at2759"/>
<dbReference type="STRING" id="42251.A0A2T6ZK14"/>
<dbReference type="GO" id="GO:0005829">
    <property type="term" value="C:cytosol"/>
    <property type="evidence" value="ECO:0007669"/>
    <property type="project" value="TreeGrafter"/>
</dbReference>
<sequence>MATFFSTIKRSFKDVAAEGEQIPTTEFLEAAESLVTLFDLLGSTAFAAVQKDMNGNIKKIRDRQTSHPKESDTLQNLCNNELAEGKRNASGGLLWLHRGLEFTEKALRKNIQNPSEELNISFTNAYGETLKQYHNMLVKGVFTLAMKACPYRADFYKKLGENEAEVNTQLEEWLTALELNNAILSRYLATVSQKIT</sequence>
<protein>
    <submittedName>
        <fullName evidence="3">Glycolipid transfer protein domain-containing protein</fullName>
    </submittedName>
</protein>
<organism evidence="3 4">
    <name type="scientific">Tuber borchii</name>
    <name type="common">White truffle</name>
    <dbReference type="NCBI Taxonomy" id="42251"/>
    <lineage>
        <taxon>Eukaryota</taxon>
        <taxon>Fungi</taxon>
        <taxon>Dikarya</taxon>
        <taxon>Ascomycota</taxon>
        <taxon>Pezizomycotina</taxon>
        <taxon>Pezizomycetes</taxon>
        <taxon>Pezizales</taxon>
        <taxon>Tuberaceae</taxon>
        <taxon>Tuber</taxon>
    </lineage>
</organism>
<dbReference type="GO" id="GO:0016020">
    <property type="term" value="C:membrane"/>
    <property type="evidence" value="ECO:0007669"/>
    <property type="project" value="TreeGrafter"/>
</dbReference>
<dbReference type="FunFam" id="1.10.3520.10:FF:000001">
    <property type="entry name" value="Pleckstrin domain-containing family A member 8"/>
    <property type="match status" value="1"/>
</dbReference>
<dbReference type="InterPro" id="IPR036497">
    <property type="entry name" value="GLTP_sf"/>
</dbReference>
<name>A0A2T6ZK14_TUBBO</name>
<reference evidence="3 4" key="1">
    <citation type="submission" date="2017-04" db="EMBL/GenBank/DDBJ databases">
        <title>Draft genome sequence of Tuber borchii Vittad., a whitish edible truffle.</title>
        <authorList>
            <consortium name="DOE Joint Genome Institute"/>
            <person name="Murat C."/>
            <person name="Kuo A."/>
            <person name="Barry K.W."/>
            <person name="Clum A."/>
            <person name="Dockter R.B."/>
            <person name="Fauchery L."/>
            <person name="Iotti M."/>
            <person name="Kohler A."/>
            <person name="Labutti K."/>
            <person name="Lindquist E.A."/>
            <person name="Lipzen A."/>
            <person name="Ohm R.A."/>
            <person name="Wang M."/>
            <person name="Grigoriev I.V."/>
            <person name="Zambonelli A."/>
            <person name="Martin F.M."/>
        </authorList>
    </citation>
    <scope>NUCLEOTIDE SEQUENCE [LARGE SCALE GENOMIC DNA]</scope>
    <source>
        <strain evidence="3 4">Tbo3840</strain>
    </source>
</reference>
<evidence type="ECO:0000313" key="3">
    <source>
        <dbReference type="EMBL" id="PUU75822.1"/>
    </source>
</evidence>
<dbReference type="InterPro" id="IPR014830">
    <property type="entry name" value="Glycolipid_transfer_prot_dom"/>
</dbReference>
<dbReference type="PANTHER" id="PTHR10219">
    <property type="entry name" value="GLYCOLIPID TRANSFER PROTEIN-RELATED"/>
    <property type="match status" value="1"/>
</dbReference>
<feature type="domain" description="Glycolipid transfer protein" evidence="2">
    <location>
        <begin position="22"/>
        <end position="161"/>
    </location>
</feature>
<evidence type="ECO:0000256" key="1">
    <source>
        <dbReference type="ARBA" id="ARBA00022448"/>
    </source>
</evidence>
<dbReference type="EMBL" id="NESQ01000213">
    <property type="protein sequence ID" value="PUU75822.1"/>
    <property type="molecule type" value="Genomic_DNA"/>
</dbReference>